<dbReference type="KEGG" id="apr:Apre_0143"/>
<keyword evidence="1" id="KW-0812">Transmembrane</keyword>
<keyword evidence="1" id="KW-1133">Transmembrane helix</keyword>
<keyword evidence="1" id="KW-0472">Membrane</keyword>
<protein>
    <submittedName>
        <fullName evidence="2">Uncharacterized protein</fullName>
    </submittedName>
</protein>
<feature type="transmembrane region" description="Helical" evidence="1">
    <location>
        <begin position="43"/>
        <end position="61"/>
    </location>
</feature>
<feature type="transmembrane region" description="Helical" evidence="1">
    <location>
        <begin position="120"/>
        <end position="142"/>
    </location>
</feature>
<reference evidence="2 3" key="1">
    <citation type="journal article" date="2009" name="Stand. Genomic Sci.">
        <title>Complete genome sequence of Anaerococcus prevotii type strain (PC1).</title>
        <authorList>
            <person name="Labutti K."/>
            <person name="Pukall R."/>
            <person name="Steenblock K."/>
            <person name="Glavina Del Rio T."/>
            <person name="Tice H."/>
            <person name="Copeland A."/>
            <person name="Cheng J.F."/>
            <person name="Lucas S."/>
            <person name="Chen F."/>
            <person name="Nolan M."/>
            <person name="Bruce D."/>
            <person name="Goodwin L."/>
            <person name="Pitluck S."/>
            <person name="Ivanova N."/>
            <person name="Mavromatis K."/>
            <person name="Ovchinnikova G."/>
            <person name="Pati A."/>
            <person name="Chen A."/>
            <person name="Palaniappan K."/>
            <person name="Land M."/>
            <person name="Hauser L."/>
            <person name="Chang Y.J."/>
            <person name="Jeffries C.D."/>
            <person name="Chain P."/>
            <person name="Saunders E."/>
            <person name="Brettin T."/>
            <person name="Detter J.C."/>
            <person name="Han C."/>
            <person name="Goker M."/>
            <person name="Bristow J."/>
            <person name="Eisen J.A."/>
            <person name="Markowitz V."/>
            <person name="Hugenholtz P."/>
            <person name="Kyrpides N.C."/>
            <person name="Klenk H.P."/>
            <person name="Lapidus A."/>
        </authorList>
    </citation>
    <scope>NUCLEOTIDE SEQUENCE [LARGE SCALE GENOMIC DNA]</scope>
    <source>
        <strain evidence="3">ATCC 9321 / DSM 20548 / JCM 6508 / NCTC 11806 / PC1</strain>
    </source>
</reference>
<dbReference type="EMBL" id="CP001708">
    <property type="protein sequence ID" value="ACV28195.1"/>
    <property type="molecule type" value="Genomic_DNA"/>
</dbReference>
<proteinExistence type="predicted"/>
<accession>C7RFD4</accession>
<feature type="transmembrane region" description="Helical" evidence="1">
    <location>
        <begin position="162"/>
        <end position="180"/>
    </location>
</feature>
<feature type="transmembrane region" description="Helical" evidence="1">
    <location>
        <begin position="82"/>
        <end position="108"/>
    </location>
</feature>
<keyword evidence="3" id="KW-1185">Reference proteome</keyword>
<dbReference type="STRING" id="525919.Apre_0143"/>
<sequence length="213" mass="24679">MEALSKSLGKVGELILFVLLSIVYTSLIISPLILVNLLIEGSLIRYILLFIPLIGLLGLALERELIAVKAVFIDYKSYYRPYFKDVFGQGFIKKYLTYSLIFSLYFYFSDALRILESDALILFVFRIFLSLIFRNIIFYTILQRAFREDIGFIKTIKNSCLLTFRFPIYAIIIGFVREVIESLLVTNILWTYVLVIIIGFLGTFINETKVKNL</sequence>
<dbReference type="HOGENOM" id="CLU_1292222_0_0_9"/>
<gene>
    <name evidence="2" type="ordered locus">Apre_0143</name>
</gene>
<evidence type="ECO:0000256" key="1">
    <source>
        <dbReference type="SAM" id="Phobius"/>
    </source>
</evidence>
<dbReference type="OrthoDB" id="1690384at2"/>
<feature type="transmembrane region" description="Helical" evidence="1">
    <location>
        <begin position="14"/>
        <end position="37"/>
    </location>
</feature>
<evidence type="ECO:0000313" key="2">
    <source>
        <dbReference type="EMBL" id="ACV28195.1"/>
    </source>
</evidence>
<feature type="transmembrane region" description="Helical" evidence="1">
    <location>
        <begin position="186"/>
        <end position="205"/>
    </location>
</feature>
<dbReference type="eggNOG" id="ENOG5033PFG">
    <property type="taxonomic scope" value="Bacteria"/>
</dbReference>
<name>C7RFD4_ANAPD</name>
<evidence type="ECO:0000313" key="3">
    <source>
        <dbReference type="Proteomes" id="UP000002294"/>
    </source>
</evidence>
<dbReference type="AlphaFoldDB" id="C7RFD4"/>
<organism evidence="2 3">
    <name type="scientific">Anaerococcus prevotii (strain ATCC 9321 / DSM 20548 / JCM 6508 / NCTC 11806 / PC1)</name>
    <name type="common">Peptostreptococcus prevotii</name>
    <name type="synonym">Peptococcus prevotii</name>
    <dbReference type="NCBI Taxonomy" id="525919"/>
    <lineage>
        <taxon>Bacteria</taxon>
        <taxon>Bacillati</taxon>
        <taxon>Bacillota</taxon>
        <taxon>Tissierellia</taxon>
        <taxon>Tissierellales</taxon>
        <taxon>Peptoniphilaceae</taxon>
        <taxon>Anaerococcus</taxon>
    </lineage>
</organism>
<dbReference type="Proteomes" id="UP000002294">
    <property type="component" value="Chromosome"/>
</dbReference>